<feature type="compositionally biased region" description="Pro residues" evidence="1">
    <location>
        <begin position="1"/>
        <end position="13"/>
    </location>
</feature>
<organism evidence="3 4">
    <name type="scientific">Aspergillus sclerotialis</name>
    <dbReference type="NCBI Taxonomy" id="2070753"/>
    <lineage>
        <taxon>Eukaryota</taxon>
        <taxon>Fungi</taxon>
        <taxon>Dikarya</taxon>
        <taxon>Ascomycota</taxon>
        <taxon>Pezizomycotina</taxon>
        <taxon>Eurotiomycetes</taxon>
        <taxon>Eurotiomycetidae</taxon>
        <taxon>Eurotiales</taxon>
        <taxon>Aspergillaceae</taxon>
        <taxon>Aspergillus</taxon>
        <taxon>Aspergillus subgen. Polypaecilum</taxon>
    </lineage>
</organism>
<keyword evidence="4" id="KW-1185">Reference proteome</keyword>
<dbReference type="FunFam" id="3.40.800.20:FF:000011">
    <property type="entry name" value="Histone deacetylase HOS3"/>
    <property type="match status" value="1"/>
</dbReference>
<evidence type="ECO:0000259" key="2">
    <source>
        <dbReference type="Pfam" id="PF00850"/>
    </source>
</evidence>
<name>A0A3A2ZW58_9EURO</name>
<dbReference type="InterPro" id="IPR023801">
    <property type="entry name" value="His_deacetylse_dom"/>
</dbReference>
<feature type="compositionally biased region" description="Polar residues" evidence="1">
    <location>
        <begin position="63"/>
        <end position="87"/>
    </location>
</feature>
<feature type="compositionally biased region" description="Polar residues" evidence="1">
    <location>
        <begin position="781"/>
        <end position="792"/>
    </location>
</feature>
<dbReference type="Gene3D" id="3.40.800.20">
    <property type="entry name" value="Histone deacetylase domain"/>
    <property type="match status" value="1"/>
</dbReference>
<feature type="compositionally biased region" description="Basic residues" evidence="1">
    <location>
        <begin position="90"/>
        <end position="102"/>
    </location>
</feature>
<sequence length="1115" mass="119835">MEPSNPNDPPPSSIPSSPNPSSNLNDDALLSENLKRLSLSSITSVNPPTSPTGPPPSLLSHSEAPSRSVSATHQQTALRHTPSSSSLRDARRKSTPNLKKRSSTASMRSVHNSGGSTSPRPSLSRRPSSTFGASPTTMFPKRPSLTPSLTPVADDKTPSAADIAAEYFKKEVDLHQAVDLQSKTLVVVHDACYGHRFSRPRTSRAGLESIVERPERIRAGVLGVSAAYVRLGRRHSGERFAPHPDLDVHLLPAPPFQIRKTARSMALSSPAVTHVHGTKWMGDLRSMCDAAESRLALNGKELVRPQGTGKDESNASAAPLHEGDLYLCSESLNAFEGALGGVCEGVDAAFGTNSIKRVFVCIRPPGHHCSASHPSGFCWINNVHVGISYAAMTHGLTHAAILDFDLHHGDGSQEIAWDQNRKATNAPKNAANHKKTMIGYFSLHDINSYPCEMGDPEKVRNASVCIDKAHGQSIWNVHLEPWKTTSEFWDLYATRYALLIEKARAFLRYHTERLASSPNGPPPKAAVFISAGFDASEWEGSGMQRHKVNVPTDFYAKFTADVVQMANEEGLGADGRVVSVLEGGYSDRALTSGILSHLAGLGEATSSHEDANEQSSRLKCEMIERLGLSTPPPFACEPTLGADFNTDWWSPNFLEELEALVYPPPAPVKPREKTGPTYSAPTQSFAAKVVATTRDRKSIGSQADSDVPPPLPEVGWATAVLELSKVLIPKDRQTMSCRPEELKADPSRARRERQAALDNIGAGAGLEDSRMRLRVRKPKTSVPNTPKQQASKGNRRSTIDPASDLQKSLGLRDRQKIATPPASDAGDFDGAADQRTPSRASTGRSGQASRSGTSSSRSSTADTRLSATRSGTPKRTSSPKKAPPVPKVPPTFLTDGPADERPQDEMDNLTADVRKLNIKLKVPSPEEYAAREKKAAEQRKSPTKTSRSPKKGAKTPRATRPGLASRSRSSPTKSQVSSFPTTPVEAVAGLKHENPLESSSRPLTPPLPETEVSSTTTTTAEPELGSRTTESLTTLTPEAGSSPLTGFSPEAVAQPTVHTPSKFAVPDKHSLPIFTSKSAIPFAPVSVTDSSNDQVQSENRPSTAEHAASEKDNGY</sequence>
<feature type="compositionally biased region" description="Low complexity" evidence="1">
    <location>
        <begin position="1009"/>
        <end position="1023"/>
    </location>
</feature>
<protein>
    <submittedName>
        <fullName evidence="3">Histone deacetylase</fullName>
    </submittedName>
</protein>
<dbReference type="PANTHER" id="PTHR47558:SF1">
    <property type="entry name" value="HISTONE DEACETYLASE HOS3"/>
    <property type="match status" value="1"/>
</dbReference>
<evidence type="ECO:0000313" key="3">
    <source>
        <dbReference type="EMBL" id="RJE27389.1"/>
    </source>
</evidence>
<feature type="compositionally biased region" description="Pro residues" evidence="1">
    <location>
        <begin position="48"/>
        <end position="57"/>
    </location>
</feature>
<dbReference type="SUPFAM" id="SSF52768">
    <property type="entry name" value="Arginase/deacetylase"/>
    <property type="match status" value="1"/>
</dbReference>
<feature type="compositionally biased region" description="Polar residues" evidence="1">
    <location>
        <begin position="1087"/>
        <end position="1102"/>
    </location>
</feature>
<dbReference type="STRING" id="2070753.A0A3A2ZW58"/>
<dbReference type="AlphaFoldDB" id="A0A3A2ZW58"/>
<reference evidence="4" key="1">
    <citation type="submission" date="2017-02" db="EMBL/GenBank/DDBJ databases">
        <authorList>
            <person name="Tafer H."/>
            <person name="Lopandic K."/>
        </authorList>
    </citation>
    <scope>NUCLEOTIDE SEQUENCE [LARGE SCALE GENOMIC DNA]</scope>
    <source>
        <strain evidence="4">CBS 366.77</strain>
    </source>
</reference>
<dbReference type="PANTHER" id="PTHR47558">
    <property type="entry name" value="HISTONE DEACETYLASE HOS3"/>
    <property type="match status" value="1"/>
</dbReference>
<feature type="region of interest" description="Disordered" evidence="1">
    <location>
        <begin position="1"/>
        <end position="156"/>
    </location>
</feature>
<evidence type="ECO:0000256" key="1">
    <source>
        <dbReference type="SAM" id="MobiDB-lite"/>
    </source>
</evidence>
<dbReference type="InterPro" id="IPR000286">
    <property type="entry name" value="HDACs"/>
</dbReference>
<accession>A0A3A2ZW58</accession>
<evidence type="ECO:0000313" key="4">
    <source>
        <dbReference type="Proteomes" id="UP000266188"/>
    </source>
</evidence>
<dbReference type="Proteomes" id="UP000266188">
    <property type="component" value="Unassembled WGS sequence"/>
</dbReference>
<feature type="compositionally biased region" description="Polar residues" evidence="1">
    <location>
        <begin position="966"/>
        <end position="981"/>
    </location>
</feature>
<gene>
    <name evidence="3" type="ORF">PHISCL_00265</name>
</gene>
<feature type="compositionally biased region" description="Low complexity" evidence="1">
    <location>
        <begin position="14"/>
        <end position="27"/>
    </location>
</feature>
<feature type="compositionally biased region" description="Polar residues" evidence="1">
    <location>
        <begin position="103"/>
        <end position="112"/>
    </location>
</feature>
<feature type="compositionally biased region" description="Polar residues" evidence="1">
    <location>
        <begin position="1026"/>
        <end position="1036"/>
    </location>
</feature>
<dbReference type="CDD" id="cd09998">
    <property type="entry name" value="HDAC_Hos3"/>
    <property type="match status" value="1"/>
</dbReference>
<dbReference type="InterPro" id="IPR023696">
    <property type="entry name" value="Ureohydrolase_dom_sf"/>
</dbReference>
<comment type="caution">
    <text evidence="3">The sequence shown here is derived from an EMBL/GenBank/DDBJ whole genome shotgun (WGS) entry which is preliminary data.</text>
</comment>
<dbReference type="OrthoDB" id="5232919at2759"/>
<dbReference type="Pfam" id="PF00850">
    <property type="entry name" value="Hist_deacetyl"/>
    <property type="match status" value="1"/>
</dbReference>
<feature type="compositionally biased region" description="Basic and acidic residues" evidence="1">
    <location>
        <begin position="928"/>
        <end position="940"/>
    </location>
</feature>
<feature type="compositionally biased region" description="Basic and acidic residues" evidence="1">
    <location>
        <begin position="732"/>
        <end position="755"/>
    </location>
</feature>
<dbReference type="InterPro" id="IPR053244">
    <property type="entry name" value="HDAC_HD_type_1"/>
</dbReference>
<feature type="compositionally biased region" description="Low complexity" evidence="1">
    <location>
        <begin position="822"/>
        <end position="870"/>
    </location>
</feature>
<feature type="compositionally biased region" description="Low complexity" evidence="1">
    <location>
        <begin position="113"/>
        <end position="130"/>
    </location>
</feature>
<feature type="region of interest" description="Disordered" evidence="1">
    <location>
        <begin position="732"/>
        <end position="1115"/>
    </location>
</feature>
<proteinExistence type="predicted"/>
<feature type="domain" description="Histone deacetylase" evidence="2">
    <location>
        <begin position="267"/>
        <end position="600"/>
    </location>
</feature>
<dbReference type="GO" id="GO:0004407">
    <property type="term" value="F:histone deacetylase activity"/>
    <property type="evidence" value="ECO:0007669"/>
    <property type="project" value="TreeGrafter"/>
</dbReference>
<dbReference type="InterPro" id="IPR037138">
    <property type="entry name" value="His_deacetylse_dom_sf"/>
</dbReference>
<dbReference type="GO" id="GO:0010468">
    <property type="term" value="P:regulation of gene expression"/>
    <property type="evidence" value="ECO:0007669"/>
    <property type="project" value="UniProtKB-ARBA"/>
</dbReference>
<dbReference type="GO" id="GO:0005634">
    <property type="term" value="C:nucleus"/>
    <property type="evidence" value="ECO:0007669"/>
    <property type="project" value="TreeGrafter"/>
</dbReference>
<dbReference type="EMBL" id="MVGC01000004">
    <property type="protein sequence ID" value="RJE27389.1"/>
    <property type="molecule type" value="Genomic_DNA"/>
</dbReference>
<dbReference type="PRINTS" id="PR01270">
    <property type="entry name" value="HDASUPER"/>
</dbReference>